<dbReference type="AlphaFoldDB" id="S9VZY9"/>
<dbReference type="GO" id="GO:0019905">
    <property type="term" value="F:syntaxin binding"/>
    <property type="evidence" value="ECO:0007669"/>
    <property type="project" value="TreeGrafter"/>
</dbReference>
<evidence type="ECO:0000313" key="10">
    <source>
        <dbReference type="EMBL" id="EPY32701.1"/>
    </source>
</evidence>
<reference evidence="10 11" key="1">
    <citation type="journal article" date="2013" name="PLoS ONE">
        <title>Predicting the Proteins of Angomonas deanei, Strigomonas culicis and Their Respective Endosymbionts Reveals New Aspects of the Trypanosomatidae Family.</title>
        <authorList>
            <person name="Motta M.C."/>
            <person name="Martins A.C."/>
            <person name="de Souza S.S."/>
            <person name="Catta-Preta C.M."/>
            <person name="Silva R."/>
            <person name="Klein C.C."/>
            <person name="de Almeida L.G."/>
            <person name="de Lima Cunha O."/>
            <person name="Ciapina L.P."/>
            <person name="Brocchi M."/>
            <person name="Colabardini A.C."/>
            <person name="de Araujo Lima B."/>
            <person name="Machado C.R."/>
            <person name="de Almeida Soares C.M."/>
            <person name="Probst C.M."/>
            <person name="de Menezes C.B."/>
            <person name="Thompson C.E."/>
            <person name="Bartholomeu D.C."/>
            <person name="Gradia D.F."/>
            <person name="Pavoni D.P."/>
            <person name="Grisard E.C."/>
            <person name="Fantinatti-Garboggini F."/>
            <person name="Marchini F.K."/>
            <person name="Rodrigues-Luiz G.F."/>
            <person name="Wagner G."/>
            <person name="Goldman G.H."/>
            <person name="Fietto J.L."/>
            <person name="Elias M.C."/>
            <person name="Goldman M.H."/>
            <person name="Sagot M.F."/>
            <person name="Pereira M."/>
            <person name="Stoco P.H."/>
            <person name="de Mendonca-Neto R.P."/>
            <person name="Teixeira S.M."/>
            <person name="Maciel T.E."/>
            <person name="de Oliveira Mendes T.A."/>
            <person name="Urmenyi T.P."/>
            <person name="de Souza W."/>
            <person name="Schenkman S."/>
            <person name="de Vasconcelos A.T."/>
        </authorList>
    </citation>
    <scope>NUCLEOTIDE SEQUENCE [LARGE SCALE GENOMIC DNA]</scope>
</reference>
<organism evidence="10 11">
    <name type="scientific">Strigomonas culicis</name>
    <dbReference type="NCBI Taxonomy" id="28005"/>
    <lineage>
        <taxon>Eukaryota</taxon>
        <taxon>Discoba</taxon>
        <taxon>Euglenozoa</taxon>
        <taxon>Kinetoplastea</taxon>
        <taxon>Metakinetoplastina</taxon>
        <taxon>Trypanosomatida</taxon>
        <taxon>Trypanosomatidae</taxon>
        <taxon>Strigomonadinae</taxon>
        <taxon>Strigomonas</taxon>
    </lineage>
</organism>
<evidence type="ECO:0000256" key="2">
    <source>
        <dbReference type="ARBA" id="ARBA00010050"/>
    </source>
</evidence>
<comment type="similarity">
    <text evidence="2">Belongs to the SNAP family.</text>
</comment>
<dbReference type="EMBL" id="ATMH01002736">
    <property type="protein sequence ID" value="EPY32701.1"/>
    <property type="molecule type" value="Genomic_DNA"/>
</dbReference>
<evidence type="ECO:0000256" key="9">
    <source>
        <dbReference type="SAM" id="MobiDB-lite"/>
    </source>
</evidence>
<name>S9VZY9_9TRYP</name>
<evidence type="ECO:0000256" key="6">
    <source>
        <dbReference type="ARBA" id="ARBA00023136"/>
    </source>
</evidence>
<gene>
    <name evidence="10" type="ORF">STCU_02736</name>
</gene>
<dbReference type="Proteomes" id="UP000015354">
    <property type="component" value="Unassembled WGS sequence"/>
</dbReference>
<dbReference type="GO" id="GO:0031201">
    <property type="term" value="C:SNARE complex"/>
    <property type="evidence" value="ECO:0007669"/>
    <property type="project" value="TreeGrafter"/>
</dbReference>
<dbReference type="GO" id="GO:0005774">
    <property type="term" value="C:vacuolar membrane"/>
    <property type="evidence" value="ECO:0007669"/>
    <property type="project" value="TreeGrafter"/>
</dbReference>
<evidence type="ECO:0000256" key="8">
    <source>
        <dbReference type="ARBA" id="ARBA00042485"/>
    </source>
</evidence>
<dbReference type="PANTHER" id="PTHR13768">
    <property type="entry name" value="SOLUBLE NSF ATTACHMENT PROTEIN SNAP"/>
    <property type="match status" value="1"/>
</dbReference>
<evidence type="ECO:0000256" key="5">
    <source>
        <dbReference type="ARBA" id="ARBA00022927"/>
    </source>
</evidence>
<keyword evidence="6" id="KW-0472">Membrane</keyword>
<dbReference type="InterPro" id="IPR011990">
    <property type="entry name" value="TPR-like_helical_dom_sf"/>
</dbReference>
<protein>
    <recommendedName>
        <fullName evidence="7">Gamma-soluble NSF attachment protein</fullName>
    </recommendedName>
    <alternativeName>
        <fullName evidence="8">N-ethylmaleimide-sensitive factor attachment protein gamma</fullName>
    </alternativeName>
</protein>
<dbReference type="PANTHER" id="PTHR13768:SF2">
    <property type="entry name" value="GAMMA-SOLUBLE NSF ATTACHMENT PROTEIN"/>
    <property type="match status" value="1"/>
</dbReference>
<sequence length="430" mass="46981">MFLFFFFLSQKRRKALKSPLGIIGLRQGLSHVLLFSFSWSLYCHFLLLHIPACVTMPLETTAIDAEAEKLMVSAKKHLAKKLFRKPNYMAAGEEYENAAKMYTGVRRYFKAQEAWRLAAESFAQGGHDFPAARCMASLGLFTEEFGKDAAQTAAAGLTPVDTKLQASAAYEAAARHYQLDMKVDRQAEMLHKAAKLQQEVAKAESSGGGRGAPPTALTVVGQKAQKEYERLSAEALAALELTWEVDNAKPYKMPELFRAHITEGVRGGNIKAAVAAERRLLGIQPDGQYNDAKNVFRQLNQPSHAAKAGLEIVVLCLSTGDYVWARQEMDILGGVFGFCGSREEVAAAALMAAYGERDAEQLATAQKSYHEFNFLLPDIARMVRKLTVVGVGAAAPPAPGTVVGDSDVGHPANQKDAVKQPEVDPEEDMR</sequence>
<dbReference type="GO" id="GO:0005483">
    <property type="term" value="F:soluble NSF attachment protein activity"/>
    <property type="evidence" value="ECO:0007669"/>
    <property type="project" value="TreeGrafter"/>
</dbReference>
<dbReference type="Gene3D" id="1.25.40.10">
    <property type="entry name" value="Tetratricopeptide repeat domain"/>
    <property type="match status" value="2"/>
</dbReference>
<keyword evidence="5" id="KW-0653">Protein transport</keyword>
<feature type="compositionally biased region" description="Basic and acidic residues" evidence="9">
    <location>
        <begin position="416"/>
        <end position="430"/>
    </location>
</feature>
<evidence type="ECO:0000313" key="11">
    <source>
        <dbReference type="Proteomes" id="UP000015354"/>
    </source>
</evidence>
<keyword evidence="11" id="KW-1185">Reference proteome</keyword>
<evidence type="ECO:0000256" key="4">
    <source>
        <dbReference type="ARBA" id="ARBA00022892"/>
    </source>
</evidence>
<accession>S9VZY9</accession>
<comment type="caution">
    <text evidence="10">The sequence shown here is derived from an EMBL/GenBank/DDBJ whole genome shotgun (WGS) entry which is preliminary data.</text>
</comment>
<dbReference type="InterPro" id="IPR000744">
    <property type="entry name" value="NSF_attach"/>
</dbReference>
<proteinExistence type="inferred from homology"/>
<dbReference type="GO" id="GO:0006886">
    <property type="term" value="P:intracellular protein transport"/>
    <property type="evidence" value="ECO:0007669"/>
    <property type="project" value="InterPro"/>
</dbReference>
<evidence type="ECO:0000256" key="3">
    <source>
        <dbReference type="ARBA" id="ARBA00022448"/>
    </source>
</evidence>
<keyword evidence="4" id="KW-0931">ER-Golgi transport</keyword>
<keyword evidence="3" id="KW-0813">Transport</keyword>
<dbReference type="SUPFAM" id="SSF48452">
    <property type="entry name" value="TPR-like"/>
    <property type="match status" value="1"/>
</dbReference>
<evidence type="ECO:0000256" key="7">
    <source>
        <dbReference type="ARBA" id="ARBA00040047"/>
    </source>
</evidence>
<comment type="subcellular location">
    <subcellularLocation>
        <location evidence="1">Membrane</location>
        <topology evidence="1">Peripheral membrane protein</topology>
    </subcellularLocation>
</comment>
<feature type="region of interest" description="Disordered" evidence="9">
    <location>
        <begin position="397"/>
        <end position="430"/>
    </location>
</feature>
<dbReference type="GO" id="GO:0016192">
    <property type="term" value="P:vesicle-mediated transport"/>
    <property type="evidence" value="ECO:0007669"/>
    <property type="project" value="UniProtKB-KW"/>
</dbReference>
<dbReference type="OrthoDB" id="9984275at2759"/>
<evidence type="ECO:0000256" key="1">
    <source>
        <dbReference type="ARBA" id="ARBA00004170"/>
    </source>
</evidence>